<protein>
    <submittedName>
        <fullName evidence="7">Penicillin-binding protein 2</fullName>
    </submittedName>
</protein>
<evidence type="ECO:0000313" key="7">
    <source>
        <dbReference type="EMBL" id="KAB1650256.1"/>
    </source>
</evidence>
<dbReference type="InterPro" id="IPR036138">
    <property type="entry name" value="PBP_dimer_sf"/>
</dbReference>
<dbReference type="Gene3D" id="3.40.710.10">
    <property type="entry name" value="DD-peptidase/beta-lactamase superfamily"/>
    <property type="match status" value="1"/>
</dbReference>
<dbReference type="RefSeq" id="WP_158028840.1">
    <property type="nucleotide sequence ID" value="NZ_BMHG01000001.1"/>
</dbReference>
<evidence type="ECO:0000259" key="5">
    <source>
        <dbReference type="Pfam" id="PF00905"/>
    </source>
</evidence>
<sequence>MRRISIRSRGLTILIVVGLIVAAFVVRLVDVQIVSASEINAEAEGRRGITSTVWGDRGQIVDANGTVLAGSVDRFDITMSPRNAGAFERTGEDGQTVEVSRDEALADIASVTGQDPQELVELVDSVLADDPDSNFGYLVRMVTLEQYEQIRALGIPWLYYERHPARTYPNGAVAGNLTGFMQGAYGDPLAGLELAQDKCLAGTDGSVSYEAGADGVPIPGSEVTEVEMQSGGDLVLTIDADTQWYAQQVIAQEVIAMGGQYGHITVMDAKTGKLVAVAEYPTVDPNNPGLADPDARGSRAFTAPFEPGSTMKAVTAAAAFDQGLSTPDEKFVVPGLFDRNDATFRDDWDHGDIKLTAAGIMARSSNIGIALMGERLSAADRYSYLERFGLGQTTAVDFLGEEPGTLHDWQDWDGQTNYATMFGQGLSVTAPQMASIYQALANGGVRMPAQLIEGCRAPDGTLTPNETGEPAQVVSAAAAEQTLTLLEATAQSGSTAAEVAIPGYRVGVKTGTAEVSGGDGSYLSGQYMTSMAGIAPIDDPRYVVSVSIMEPTTMRSSAATAPAWHDVMAYVLQKNRVPMSPQPWPQIATTF</sequence>
<keyword evidence="4" id="KW-0812">Transmembrane</keyword>
<dbReference type="AlphaFoldDB" id="A0A6H9WN00"/>
<dbReference type="GO" id="GO:0071555">
    <property type="term" value="P:cell wall organization"/>
    <property type="evidence" value="ECO:0007669"/>
    <property type="project" value="TreeGrafter"/>
</dbReference>
<feature type="domain" description="Penicillin-binding protein transpeptidase" evidence="5">
    <location>
        <begin position="263"/>
        <end position="568"/>
    </location>
</feature>
<dbReference type="Proteomes" id="UP000431744">
    <property type="component" value="Unassembled WGS sequence"/>
</dbReference>
<dbReference type="EMBL" id="WBJY01000001">
    <property type="protein sequence ID" value="KAB1650256.1"/>
    <property type="molecule type" value="Genomic_DNA"/>
</dbReference>
<keyword evidence="4" id="KW-1133">Transmembrane helix</keyword>
<evidence type="ECO:0000256" key="2">
    <source>
        <dbReference type="ARBA" id="ARBA00007171"/>
    </source>
</evidence>
<proteinExistence type="inferred from homology"/>
<dbReference type="Gene3D" id="3.30.450.330">
    <property type="match status" value="1"/>
</dbReference>
<evidence type="ECO:0000313" key="8">
    <source>
        <dbReference type="Proteomes" id="UP000431744"/>
    </source>
</evidence>
<feature type="transmembrane region" description="Helical" evidence="4">
    <location>
        <begin position="12"/>
        <end position="29"/>
    </location>
</feature>
<comment type="caution">
    <text evidence="7">The sequence shown here is derived from an EMBL/GenBank/DDBJ whole genome shotgun (WGS) entry which is preliminary data.</text>
</comment>
<reference evidence="7 8" key="1">
    <citation type="submission" date="2019-09" db="EMBL/GenBank/DDBJ databases">
        <title>Phylogeny of genus Pseudoclavibacter and closely related genus.</title>
        <authorList>
            <person name="Li Y."/>
        </authorList>
    </citation>
    <scope>NUCLEOTIDE SEQUENCE [LARGE SCALE GENOMIC DNA]</scope>
    <source>
        <strain evidence="7 8">EGI 60007</strain>
    </source>
</reference>
<dbReference type="GO" id="GO:0005886">
    <property type="term" value="C:plasma membrane"/>
    <property type="evidence" value="ECO:0007669"/>
    <property type="project" value="TreeGrafter"/>
</dbReference>
<dbReference type="SUPFAM" id="SSF56519">
    <property type="entry name" value="Penicillin binding protein dimerisation domain"/>
    <property type="match status" value="1"/>
</dbReference>
<evidence type="ECO:0000256" key="4">
    <source>
        <dbReference type="SAM" id="Phobius"/>
    </source>
</evidence>
<dbReference type="InterPro" id="IPR050515">
    <property type="entry name" value="Beta-lactam/transpept"/>
</dbReference>
<dbReference type="InterPro" id="IPR012338">
    <property type="entry name" value="Beta-lactam/transpept-like"/>
</dbReference>
<organism evidence="7 8">
    <name type="scientific">Pseudoclavibacter endophyticus</name>
    <dbReference type="NCBI Taxonomy" id="1778590"/>
    <lineage>
        <taxon>Bacteria</taxon>
        <taxon>Bacillati</taxon>
        <taxon>Actinomycetota</taxon>
        <taxon>Actinomycetes</taxon>
        <taxon>Micrococcales</taxon>
        <taxon>Microbacteriaceae</taxon>
        <taxon>Pseudoclavibacter</taxon>
    </lineage>
</organism>
<name>A0A6H9WN00_9MICO</name>
<dbReference type="GO" id="GO:0008658">
    <property type="term" value="F:penicillin binding"/>
    <property type="evidence" value="ECO:0007669"/>
    <property type="project" value="InterPro"/>
</dbReference>
<keyword evidence="3 4" id="KW-0472">Membrane</keyword>
<evidence type="ECO:0000256" key="3">
    <source>
        <dbReference type="ARBA" id="ARBA00023136"/>
    </source>
</evidence>
<comment type="similarity">
    <text evidence="2">Belongs to the transpeptidase family.</text>
</comment>
<evidence type="ECO:0000259" key="6">
    <source>
        <dbReference type="Pfam" id="PF03717"/>
    </source>
</evidence>
<dbReference type="InterPro" id="IPR001460">
    <property type="entry name" value="PCN-bd_Tpept"/>
</dbReference>
<dbReference type="SUPFAM" id="SSF56601">
    <property type="entry name" value="beta-lactamase/transpeptidase-like"/>
    <property type="match status" value="1"/>
</dbReference>
<dbReference type="Gene3D" id="3.90.1310.10">
    <property type="entry name" value="Penicillin-binding protein 2a (Domain 2)"/>
    <property type="match status" value="1"/>
</dbReference>
<dbReference type="PANTHER" id="PTHR30627">
    <property type="entry name" value="PEPTIDOGLYCAN D,D-TRANSPEPTIDASE"/>
    <property type="match status" value="1"/>
</dbReference>
<comment type="subcellular location">
    <subcellularLocation>
        <location evidence="1">Membrane</location>
    </subcellularLocation>
</comment>
<gene>
    <name evidence="7" type="ORF">F8O04_08700</name>
</gene>
<keyword evidence="8" id="KW-1185">Reference proteome</keyword>
<dbReference type="Pfam" id="PF00905">
    <property type="entry name" value="Transpeptidase"/>
    <property type="match status" value="1"/>
</dbReference>
<dbReference type="PANTHER" id="PTHR30627:SF1">
    <property type="entry name" value="PEPTIDOGLYCAN D,D-TRANSPEPTIDASE FTSI"/>
    <property type="match status" value="1"/>
</dbReference>
<feature type="domain" description="Penicillin-binding protein dimerisation" evidence="6">
    <location>
        <begin position="56"/>
        <end position="218"/>
    </location>
</feature>
<dbReference type="InterPro" id="IPR005311">
    <property type="entry name" value="PBP_dimer"/>
</dbReference>
<accession>A0A6H9WN00</accession>
<dbReference type="OrthoDB" id="9789078at2"/>
<dbReference type="Pfam" id="PF03717">
    <property type="entry name" value="PBP_dimer"/>
    <property type="match status" value="1"/>
</dbReference>
<evidence type="ECO:0000256" key="1">
    <source>
        <dbReference type="ARBA" id="ARBA00004370"/>
    </source>
</evidence>